<name>A0A6J5PQT3_9CAUD</name>
<organism evidence="1">
    <name type="scientific">uncultured Caudovirales phage</name>
    <dbReference type="NCBI Taxonomy" id="2100421"/>
    <lineage>
        <taxon>Viruses</taxon>
        <taxon>Duplodnaviria</taxon>
        <taxon>Heunggongvirae</taxon>
        <taxon>Uroviricota</taxon>
        <taxon>Caudoviricetes</taxon>
        <taxon>Peduoviridae</taxon>
        <taxon>Maltschvirus</taxon>
        <taxon>Maltschvirus maltsch</taxon>
    </lineage>
</organism>
<dbReference type="EMBL" id="LR796871">
    <property type="protein sequence ID" value="CAB4171625.1"/>
    <property type="molecule type" value="Genomic_DNA"/>
</dbReference>
<proteinExistence type="predicted"/>
<evidence type="ECO:0008006" key="2">
    <source>
        <dbReference type="Google" id="ProtNLM"/>
    </source>
</evidence>
<protein>
    <recommendedName>
        <fullName evidence="2">Transglycosylase-like</fullName>
    </recommendedName>
</protein>
<accession>A0A6J5PQT3</accession>
<reference evidence="1" key="1">
    <citation type="submission" date="2020-05" db="EMBL/GenBank/DDBJ databases">
        <authorList>
            <person name="Chiriac C."/>
            <person name="Salcher M."/>
            <person name="Ghai R."/>
            <person name="Kavagutti S V."/>
        </authorList>
    </citation>
    <scope>NUCLEOTIDE SEQUENCE</scope>
</reference>
<sequence length="148" mass="16791">MATFRSNQCALLACVIIGAFAGGQTNAHAHAHRHAAAAPPHYWVETALKIGACEQPSGRVGKWAGVWWKNEKNYSFLGGMGMTLLNWENFKRPGQPERMSDATPIEQIWAAWRLYQWAEKTYPGYGWTAWDCDKTIGFRGFNRSNQWK</sequence>
<gene>
    <name evidence="1" type="ORF">UFOVP929_8</name>
</gene>
<evidence type="ECO:0000313" key="1">
    <source>
        <dbReference type="EMBL" id="CAB4171625.1"/>
    </source>
</evidence>
<dbReference type="Gene3D" id="1.10.530.10">
    <property type="match status" value="1"/>
</dbReference>